<protein>
    <submittedName>
        <fullName evidence="1">Uncharacterized protein</fullName>
    </submittedName>
</protein>
<reference evidence="1" key="1">
    <citation type="submission" date="2021-01" db="EMBL/GenBank/DDBJ databases">
        <title>Adiantum capillus-veneris genome.</title>
        <authorList>
            <person name="Fang Y."/>
            <person name="Liao Q."/>
        </authorList>
    </citation>
    <scope>NUCLEOTIDE SEQUENCE</scope>
    <source>
        <strain evidence="1">H3</strain>
        <tissue evidence="1">Leaf</tissue>
    </source>
</reference>
<dbReference type="EMBL" id="JABFUD020000015">
    <property type="protein sequence ID" value="KAI5069012.1"/>
    <property type="molecule type" value="Genomic_DNA"/>
</dbReference>
<comment type="caution">
    <text evidence="1">The sequence shown here is derived from an EMBL/GenBank/DDBJ whole genome shotgun (WGS) entry which is preliminary data.</text>
</comment>
<sequence length="110" mass="12582">MDPFHLTYPPSWLYFAQMGKEKHLKGILSSFMDTFDLTNPPSSLYFACILASFMDPFYLINPPSCLCIAEMGKEKQPLRTIQAIAPNQNQTVGLAYFQHTILSWSDSQQR</sequence>
<dbReference type="Proteomes" id="UP000886520">
    <property type="component" value="Chromosome 15"/>
</dbReference>
<organism evidence="1 2">
    <name type="scientific">Adiantum capillus-veneris</name>
    <name type="common">Maidenhair fern</name>
    <dbReference type="NCBI Taxonomy" id="13818"/>
    <lineage>
        <taxon>Eukaryota</taxon>
        <taxon>Viridiplantae</taxon>
        <taxon>Streptophyta</taxon>
        <taxon>Embryophyta</taxon>
        <taxon>Tracheophyta</taxon>
        <taxon>Polypodiopsida</taxon>
        <taxon>Polypodiidae</taxon>
        <taxon>Polypodiales</taxon>
        <taxon>Pteridineae</taxon>
        <taxon>Pteridaceae</taxon>
        <taxon>Vittarioideae</taxon>
        <taxon>Adiantum</taxon>
    </lineage>
</organism>
<accession>A0A9D4UK68</accession>
<proteinExistence type="predicted"/>
<name>A0A9D4UK68_ADICA</name>
<dbReference type="AlphaFoldDB" id="A0A9D4UK68"/>
<keyword evidence="2" id="KW-1185">Reference proteome</keyword>
<evidence type="ECO:0000313" key="2">
    <source>
        <dbReference type="Proteomes" id="UP000886520"/>
    </source>
</evidence>
<gene>
    <name evidence="1" type="ORF">GOP47_0015313</name>
</gene>
<evidence type="ECO:0000313" key="1">
    <source>
        <dbReference type="EMBL" id="KAI5069012.1"/>
    </source>
</evidence>